<dbReference type="InterPro" id="IPR017896">
    <property type="entry name" value="4Fe4S_Fe-S-bd"/>
</dbReference>
<keyword evidence="1" id="KW-0004">4Fe-4S</keyword>
<protein>
    <submittedName>
        <fullName evidence="9">Putative NADH:acceptor oxidoreductase</fullName>
    </submittedName>
</protein>
<evidence type="ECO:0000313" key="9">
    <source>
        <dbReference type="EMBL" id="ADB04320.1"/>
    </source>
</evidence>
<reference evidence="9" key="1">
    <citation type="journal article" date="2010" name="J. Bacteriol.">
        <title>Combined genomic and proteomic approaches identify gene clusters involved in anaerobic 2-methylnaphthalene degradation in the sulfate-reducing enrichment culture N47.</title>
        <authorList>
            <person name="Selesi D."/>
            <person name="Jehmlich N."/>
            <person name="von Bergen M."/>
            <person name="Schmidt F."/>
            <person name="Rattei T."/>
            <person name="Tischler P."/>
            <person name="Lueders T."/>
            <person name="Meckenstock R.U."/>
        </authorList>
    </citation>
    <scope>NUCLEOTIDE SEQUENCE</scope>
</reference>
<dbReference type="EMBL" id="GU080123">
    <property type="protein sequence ID" value="ADB04320.1"/>
    <property type="molecule type" value="Genomic_DNA"/>
</dbReference>
<dbReference type="Pfam" id="PF14691">
    <property type="entry name" value="Fer4_20"/>
    <property type="match status" value="1"/>
</dbReference>
<dbReference type="InterPro" id="IPR036188">
    <property type="entry name" value="FAD/NAD-bd_sf"/>
</dbReference>
<dbReference type="InterPro" id="IPR036010">
    <property type="entry name" value="2Fe-2S_ferredoxin-like_sf"/>
</dbReference>
<dbReference type="SUPFAM" id="SSF51971">
    <property type="entry name" value="Nucleotide-binding domain"/>
    <property type="match status" value="2"/>
</dbReference>
<dbReference type="Gene3D" id="1.10.1060.10">
    <property type="entry name" value="Alpha-helical ferredoxin"/>
    <property type="match status" value="2"/>
</dbReference>
<evidence type="ECO:0000259" key="8">
    <source>
        <dbReference type="PROSITE" id="PS51839"/>
    </source>
</evidence>
<dbReference type="InterPro" id="IPR023753">
    <property type="entry name" value="FAD/NAD-binding_dom"/>
</dbReference>
<dbReference type="Pfam" id="PF24348">
    <property type="entry name" value="DUF7508"/>
    <property type="match status" value="1"/>
</dbReference>
<sequence>MAEISLTIDDKEVITEAGKTVLQAASQAGIYIPTLCSHPDLPNFTTVKPSEFIYRGEEKIVTEEHSALEGGCMLCLIQMEGEEGLFFSCQTEAKPGMKISTNSPEIQEERRKALAAILVNHPHACLTCAQREGCTREPCSTSVKVEERCCVNFGNCELQKVAEYIGIPEDTGRYIPQNLPIIKDDPLYNRNFNLCIGCLRCVRACNSLRENDVLGFVVKDGRVIVGPKKAPMLREADCRFCGACVEVCPTGALTDKIKITESNREETLVPCRVACPAGIDIPRFVNYIAKSDFDKAIAVVRERVPLPAVLGAVCFHPCEVKCRRGEVNESVAICALKRFVAENDSGLWKEKRKKLPATGKKVAIIGSGPAGLVSSYYLATLGHEITIFEKENKPGGMLRAGIPYYRLTEETLQKDIDSILELGINLKTGVKVGDELSLSDIKNKFDAVFIAVGSSLSRKLNIEGTDAENVLWGVEFLREASMQPLPLVKDRIVVIGGGNVSIDVAMTALRLGAKEVTMVCLEKREEMPAHKWEIMQAEEEGIKIDNSWGPKRILKNNGRVSGIEFVRCESVFDDACKFNPSYNENDLKTIECDSVILAIGQASDLSIIKDIPDIKTSRGVIETDKDQYTGANGIFAGGDVAMAPGSVVDAVRMGRNAAIAIDKHLGGEGNISEVLTEPEPRNPKTGKVEGFGYLNRTPVTCISVDERKNNFNLVEQIYSKEEAIKEANRCMQCDLRLQICGIKSPPEHYLEFNAENVGKVPEVSGAYQLLDNDRKIISIKGAMNIRQALDEALAENKNAVWFEWEADEMFTKRESELIQQYMQKYGEMPSGGMDELDDLF</sequence>
<feature type="non-terminal residue" evidence="9">
    <location>
        <position position="840"/>
    </location>
</feature>
<accession>D2XBK1</accession>
<dbReference type="GO" id="GO:0016491">
    <property type="term" value="F:oxidoreductase activity"/>
    <property type="evidence" value="ECO:0007669"/>
    <property type="project" value="InterPro"/>
</dbReference>
<dbReference type="PROSITE" id="PS00198">
    <property type="entry name" value="4FE4S_FER_1"/>
    <property type="match status" value="1"/>
</dbReference>
<dbReference type="PROSITE" id="PS51379">
    <property type="entry name" value="4FE4S_FER_2"/>
    <property type="match status" value="1"/>
</dbReference>
<dbReference type="Gene3D" id="3.30.70.20">
    <property type="match status" value="1"/>
</dbReference>
<dbReference type="Pfam" id="PF13510">
    <property type="entry name" value="Fer2_4"/>
    <property type="match status" value="2"/>
</dbReference>
<proteinExistence type="predicted"/>
<evidence type="ECO:0000259" key="7">
    <source>
        <dbReference type="PROSITE" id="PS51379"/>
    </source>
</evidence>
<dbReference type="SUPFAM" id="SSF54292">
    <property type="entry name" value="2Fe-2S ferredoxin-like"/>
    <property type="match status" value="1"/>
</dbReference>
<evidence type="ECO:0000256" key="1">
    <source>
        <dbReference type="ARBA" id="ARBA00022485"/>
    </source>
</evidence>
<evidence type="ECO:0000256" key="5">
    <source>
        <dbReference type="ARBA" id="ARBA00023014"/>
    </source>
</evidence>
<dbReference type="InterPro" id="IPR009051">
    <property type="entry name" value="Helical_ferredxn"/>
</dbReference>
<evidence type="ECO:0000256" key="3">
    <source>
        <dbReference type="ARBA" id="ARBA00022737"/>
    </source>
</evidence>
<dbReference type="PROSITE" id="PS51839">
    <property type="entry name" value="4FE4S_HC3"/>
    <property type="match status" value="1"/>
</dbReference>
<keyword evidence="5" id="KW-0411">Iron-sulfur</keyword>
<dbReference type="InterPro" id="IPR028261">
    <property type="entry name" value="DPD_II"/>
</dbReference>
<dbReference type="GO" id="GO:0051539">
    <property type="term" value="F:4 iron, 4 sulfur cluster binding"/>
    <property type="evidence" value="ECO:0007669"/>
    <property type="project" value="UniProtKB-KW"/>
</dbReference>
<dbReference type="SUPFAM" id="SSF46548">
    <property type="entry name" value="alpha-helical ferredoxin"/>
    <property type="match status" value="2"/>
</dbReference>
<dbReference type="Pfam" id="PF07992">
    <property type="entry name" value="Pyr_redox_2"/>
    <property type="match status" value="1"/>
</dbReference>
<dbReference type="PRINTS" id="PR00368">
    <property type="entry name" value="FADPNR"/>
</dbReference>
<dbReference type="Gene3D" id="3.50.50.60">
    <property type="entry name" value="FAD/NAD(P)-binding domain"/>
    <property type="match status" value="2"/>
</dbReference>
<evidence type="ECO:0000256" key="4">
    <source>
        <dbReference type="ARBA" id="ARBA00023004"/>
    </source>
</evidence>
<evidence type="ECO:0000256" key="2">
    <source>
        <dbReference type="ARBA" id="ARBA00022723"/>
    </source>
</evidence>
<dbReference type="SMART" id="SM00929">
    <property type="entry name" value="NADH-G_4Fe-4S_3"/>
    <property type="match status" value="1"/>
</dbReference>
<dbReference type="FunFam" id="3.30.70.20:FF:000035">
    <property type="entry name" value="Iron hydrogenase 1"/>
    <property type="match status" value="1"/>
</dbReference>
<dbReference type="InterPro" id="IPR001041">
    <property type="entry name" value="2Fe-2S_ferredoxin-type"/>
</dbReference>
<organism evidence="9">
    <name type="scientific">bacterium enrichment culture clone N47</name>
    <dbReference type="NCBI Taxonomy" id="700510"/>
    <lineage>
        <taxon>Bacteria</taxon>
        <taxon>environmental samples</taxon>
    </lineage>
</organism>
<keyword evidence="2" id="KW-0479">Metal-binding</keyword>
<dbReference type="PROSITE" id="PS51085">
    <property type="entry name" value="2FE2S_FER_2"/>
    <property type="match status" value="1"/>
</dbReference>
<dbReference type="InterPro" id="IPR055930">
    <property type="entry name" value="DUF7508"/>
</dbReference>
<dbReference type="Gene3D" id="3.10.20.740">
    <property type="match status" value="1"/>
</dbReference>
<dbReference type="GO" id="GO:0046872">
    <property type="term" value="F:metal ion binding"/>
    <property type="evidence" value="ECO:0007669"/>
    <property type="project" value="UniProtKB-KW"/>
</dbReference>
<dbReference type="PANTHER" id="PTHR42783:SF3">
    <property type="entry name" value="GLUTAMATE SYNTHASE [NADPH] SMALL CHAIN-RELATED"/>
    <property type="match status" value="1"/>
</dbReference>
<dbReference type="SUPFAM" id="SSF54862">
    <property type="entry name" value="4Fe-4S ferredoxins"/>
    <property type="match status" value="1"/>
</dbReference>
<keyword evidence="3" id="KW-0677">Repeat</keyword>
<dbReference type="PRINTS" id="PR00469">
    <property type="entry name" value="PNDRDTASEII"/>
</dbReference>
<dbReference type="PANTHER" id="PTHR42783">
    <property type="entry name" value="GLUTAMATE SYNTHASE [NADPH] SMALL CHAIN"/>
    <property type="match status" value="1"/>
</dbReference>
<feature type="domain" description="2Fe-2S ferredoxin-type" evidence="6">
    <location>
        <begin position="2"/>
        <end position="105"/>
    </location>
</feature>
<keyword evidence="4" id="KW-0408">Iron</keyword>
<dbReference type="AlphaFoldDB" id="D2XBK1"/>
<dbReference type="Pfam" id="PF12838">
    <property type="entry name" value="Fer4_7"/>
    <property type="match status" value="1"/>
</dbReference>
<dbReference type="InterPro" id="IPR017900">
    <property type="entry name" value="4Fe4S_Fe_S_CS"/>
</dbReference>
<feature type="domain" description="4Fe-4S His(Cys)3-ligated-type" evidence="8">
    <location>
        <begin position="105"/>
        <end position="166"/>
    </location>
</feature>
<feature type="domain" description="4Fe-4S ferredoxin-type" evidence="7">
    <location>
        <begin position="229"/>
        <end position="258"/>
    </location>
</feature>
<dbReference type="InterPro" id="IPR019574">
    <property type="entry name" value="NADH_UbQ_OxRdtase_Gsu_4Fe4S-bd"/>
</dbReference>
<evidence type="ECO:0000259" key="6">
    <source>
        <dbReference type="PROSITE" id="PS51085"/>
    </source>
</evidence>
<name>D2XBK1_9BACT</name>